<dbReference type="Proteomes" id="UP000271974">
    <property type="component" value="Unassembled WGS sequence"/>
</dbReference>
<dbReference type="EMBL" id="RQTK01000010">
    <property type="protein sequence ID" value="RUS91509.1"/>
    <property type="molecule type" value="Genomic_DNA"/>
</dbReference>
<comment type="caution">
    <text evidence="2">The sequence shown here is derived from an EMBL/GenBank/DDBJ whole genome shotgun (WGS) entry which is preliminary data.</text>
</comment>
<sequence length="277" mass="31030">MATKVDRGRQEEGYLLVHFSLLDNLVAAMSCPLCSQDGLTTERDYKGGLSHKVKVWRPTCGEYIFSDFSSPAGKRKNITKRVVLAAKESGRRYEGLCNFFSILNVPKPLHRQTFQQISTSVHRSAVAEAERCMKRAAEHVTATSTQENPGQLQVPATAISYDGTWHKRGHSSHFDVRVAIDIKSDFVLDTQVLSNYCYAVRVEPETACEIIYKCAFLHNCTIKFGVGVLKEEGEPLDEAPDNSAEHVNAHIDRQMTERMRAMIGHAARQDLINNFLG</sequence>
<dbReference type="InterPro" id="IPR049012">
    <property type="entry name" value="Mutator_transp_dom"/>
</dbReference>
<reference evidence="2 3" key="1">
    <citation type="submission" date="2019-01" db="EMBL/GenBank/DDBJ databases">
        <title>A draft genome assembly of the solar-powered sea slug Elysia chlorotica.</title>
        <authorList>
            <person name="Cai H."/>
            <person name="Li Q."/>
            <person name="Fang X."/>
            <person name="Li J."/>
            <person name="Curtis N.E."/>
            <person name="Altenburger A."/>
            <person name="Shibata T."/>
            <person name="Feng M."/>
            <person name="Maeda T."/>
            <person name="Schwartz J.A."/>
            <person name="Shigenobu S."/>
            <person name="Lundholm N."/>
            <person name="Nishiyama T."/>
            <person name="Yang H."/>
            <person name="Hasebe M."/>
            <person name="Li S."/>
            <person name="Pierce S.K."/>
            <person name="Wang J."/>
        </authorList>
    </citation>
    <scope>NUCLEOTIDE SEQUENCE [LARGE SCALE GENOMIC DNA]</scope>
    <source>
        <strain evidence="2">EC2010</strain>
        <tissue evidence="2">Whole organism of an adult</tissue>
    </source>
</reference>
<name>A0A3S1A5Z3_ELYCH</name>
<dbReference type="OrthoDB" id="6149314at2759"/>
<accession>A0A3S1A5Z3</accession>
<evidence type="ECO:0000313" key="3">
    <source>
        <dbReference type="Proteomes" id="UP000271974"/>
    </source>
</evidence>
<proteinExistence type="predicted"/>
<organism evidence="2 3">
    <name type="scientific">Elysia chlorotica</name>
    <name type="common">Eastern emerald elysia</name>
    <name type="synonym">Sea slug</name>
    <dbReference type="NCBI Taxonomy" id="188477"/>
    <lineage>
        <taxon>Eukaryota</taxon>
        <taxon>Metazoa</taxon>
        <taxon>Spiralia</taxon>
        <taxon>Lophotrochozoa</taxon>
        <taxon>Mollusca</taxon>
        <taxon>Gastropoda</taxon>
        <taxon>Heterobranchia</taxon>
        <taxon>Euthyneura</taxon>
        <taxon>Panpulmonata</taxon>
        <taxon>Sacoglossa</taxon>
        <taxon>Placobranchoidea</taxon>
        <taxon>Plakobranchidae</taxon>
        <taxon>Elysia</taxon>
    </lineage>
</organism>
<dbReference type="AlphaFoldDB" id="A0A3S1A5Z3"/>
<keyword evidence="3" id="KW-1185">Reference proteome</keyword>
<protein>
    <recommendedName>
        <fullName evidence="1">Mutator-like transposase domain-containing protein</fullName>
    </recommendedName>
</protein>
<gene>
    <name evidence="2" type="ORF">EGW08_000730</name>
</gene>
<dbReference type="Pfam" id="PF20700">
    <property type="entry name" value="Mutator"/>
    <property type="match status" value="1"/>
</dbReference>
<evidence type="ECO:0000259" key="1">
    <source>
        <dbReference type="Pfam" id="PF20700"/>
    </source>
</evidence>
<feature type="domain" description="Mutator-like transposase" evidence="1">
    <location>
        <begin position="24"/>
        <end position="201"/>
    </location>
</feature>
<evidence type="ECO:0000313" key="2">
    <source>
        <dbReference type="EMBL" id="RUS91509.1"/>
    </source>
</evidence>